<keyword evidence="2" id="KW-1185">Reference proteome</keyword>
<sequence>MNYNDVKFLQSIQSYPAVSILLSTHRTAPENQQDPIRVKNLVDEAKERLQQNFSNRELSPVLKQLEQAVESIDYPHTLDGLAIFANHELHRVYYHPFPFRDRVIVDETFATRDLVFALNRTPRYWVLSLSEQSTSLFSGILDELEEVRNPDFPLTHGGPGGGSKLPGGEGINTSAYRDDHHRQFFRKADEALKPFMATDPLPLVLVGIDRYFSFFNEVSEHKDAIIATLSGNYDKTSAHDLGKLVYPLVQEALAEQRQQALEKLENAVGAQLCASGIEQAWRAAQEGRGELLLVNAEFHYPARVDQSGMKLIATDDLDDIEVMDDAVDELIESVMAKGGKVVFVDDDKTLADHQQVALILRY</sequence>
<evidence type="ECO:0000313" key="2">
    <source>
        <dbReference type="Proteomes" id="UP001163152"/>
    </source>
</evidence>
<dbReference type="KEGG" id="tsin:OXH18_10380"/>
<dbReference type="EMBL" id="CP113797">
    <property type="protein sequence ID" value="WAL62369.1"/>
    <property type="molecule type" value="Genomic_DNA"/>
</dbReference>
<accession>A0A9E8ZIF6</accession>
<dbReference type="RefSeq" id="WP_268612693.1">
    <property type="nucleotide sequence ID" value="NZ_CP113797.1"/>
</dbReference>
<evidence type="ECO:0000313" key="1">
    <source>
        <dbReference type="EMBL" id="WAL62369.1"/>
    </source>
</evidence>
<protein>
    <recommendedName>
        <fullName evidence="3">Chemotaxis protein</fullName>
    </recommendedName>
</protein>
<proteinExistence type="predicted"/>
<dbReference type="Pfam" id="PF18845">
    <property type="entry name" value="baeRF_family3"/>
    <property type="match status" value="1"/>
</dbReference>
<dbReference type="Proteomes" id="UP001163152">
    <property type="component" value="Chromosome"/>
</dbReference>
<organism evidence="1 2">
    <name type="scientific">Thermocoleostomius sinensis A174</name>
    <dbReference type="NCBI Taxonomy" id="2016057"/>
    <lineage>
        <taxon>Bacteria</taxon>
        <taxon>Bacillati</taxon>
        <taxon>Cyanobacteriota</taxon>
        <taxon>Cyanophyceae</taxon>
        <taxon>Oculatellales</taxon>
        <taxon>Oculatellaceae</taxon>
        <taxon>Thermocoleostomius</taxon>
    </lineage>
</organism>
<dbReference type="InterPro" id="IPR029064">
    <property type="entry name" value="Ribosomal_eL30-like_sf"/>
</dbReference>
<evidence type="ECO:0008006" key="3">
    <source>
        <dbReference type="Google" id="ProtNLM"/>
    </source>
</evidence>
<gene>
    <name evidence="1" type="ORF">OXH18_10380</name>
</gene>
<name>A0A9E8ZIF6_9CYAN</name>
<dbReference type="AlphaFoldDB" id="A0A9E8ZIF6"/>
<reference evidence="1" key="1">
    <citation type="submission" date="2022-12" db="EMBL/GenBank/DDBJ databases">
        <title>Polyphasic identification of a Novel Hot-Spring Cyanobacterium Ocullathermofonsia sinensis gen nov. sp. nov. and Genomic Insights on its Adaptations to the Thermal Habitat.</title>
        <authorList>
            <person name="Daroch M."/>
            <person name="Tang J."/>
            <person name="Jiang Y."/>
        </authorList>
    </citation>
    <scope>NUCLEOTIDE SEQUENCE</scope>
    <source>
        <strain evidence="1">PKUAC-SCTA174</strain>
    </source>
</reference>
<dbReference type="InterPro" id="IPR041289">
    <property type="entry name" value="Bact_RF_family3"/>
</dbReference>
<dbReference type="Gene3D" id="3.30.1330.30">
    <property type="match status" value="1"/>
</dbReference>